<dbReference type="EMBL" id="KI969275">
    <property type="protein sequence ID" value="EUN20372.1"/>
    <property type="molecule type" value="Genomic_DNA"/>
</dbReference>
<dbReference type="RefSeq" id="XP_014549946.1">
    <property type="nucleotide sequence ID" value="XM_014694460.1"/>
</dbReference>
<gene>
    <name evidence="1" type="ORF">COCVIDRAFT_117381</name>
</gene>
<accession>W7E8K0</accession>
<dbReference type="Proteomes" id="UP000054337">
    <property type="component" value="Unassembled WGS sequence"/>
</dbReference>
<evidence type="ECO:0000313" key="2">
    <source>
        <dbReference type="Proteomes" id="UP000054337"/>
    </source>
</evidence>
<keyword evidence="2" id="KW-1185">Reference proteome</keyword>
<organism evidence="1 2">
    <name type="scientific">Bipolaris victoriae (strain FI3)</name>
    <name type="common">Victoria blight of oats agent</name>
    <name type="synonym">Cochliobolus victoriae</name>
    <dbReference type="NCBI Taxonomy" id="930091"/>
    <lineage>
        <taxon>Eukaryota</taxon>
        <taxon>Fungi</taxon>
        <taxon>Dikarya</taxon>
        <taxon>Ascomycota</taxon>
        <taxon>Pezizomycotina</taxon>
        <taxon>Dothideomycetes</taxon>
        <taxon>Pleosporomycetidae</taxon>
        <taxon>Pleosporales</taxon>
        <taxon>Pleosporineae</taxon>
        <taxon>Pleosporaceae</taxon>
        <taxon>Bipolaris</taxon>
    </lineage>
</organism>
<dbReference type="PANTHER" id="PTHR35896">
    <property type="entry name" value="IG-LIKE DOMAIN-CONTAINING PROTEIN"/>
    <property type="match status" value="1"/>
</dbReference>
<name>W7E8K0_BIPV3</name>
<dbReference type="PANTHER" id="PTHR35896:SF3">
    <property type="entry name" value="MAJOR FACILITATOR SUPERFAMILY TRANSPORTER"/>
    <property type="match status" value="1"/>
</dbReference>
<proteinExistence type="predicted"/>
<dbReference type="GeneID" id="26251021"/>
<sequence length="162" mass="18175">MRPGVIRLTYGSAPEEALSLGCEFQLFSYAWVPKKCTQPGIEAEFRALPGLRYYSTSDGSQEVDVTEVAKGESHLWTNIVEHDVHCELVLRSLAMASLSGVYTGNILDLEHSNHCIDSLLTAKNWSMDELNTQVEVDFLSCTVLRTPIIYNVVYKRVTRTSE</sequence>
<evidence type="ECO:0000313" key="1">
    <source>
        <dbReference type="EMBL" id="EUN20372.1"/>
    </source>
</evidence>
<protein>
    <submittedName>
        <fullName evidence="1">Uncharacterized protein</fullName>
    </submittedName>
</protein>
<dbReference type="InterPro" id="IPR053008">
    <property type="entry name" value="Phomopsin_biosynth_assoc"/>
</dbReference>
<dbReference type="HOGENOM" id="CLU_066042_6_2_1"/>
<reference evidence="1 2" key="1">
    <citation type="journal article" date="2013" name="PLoS Genet.">
        <title>Comparative genome structure, secondary metabolite, and effector coding capacity across Cochliobolus pathogens.</title>
        <authorList>
            <person name="Condon B.J."/>
            <person name="Leng Y."/>
            <person name="Wu D."/>
            <person name="Bushley K.E."/>
            <person name="Ohm R.A."/>
            <person name="Otillar R."/>
            <person name="Martin J."/>
            <person name="Schackwitz W."/>
            <person name="Grimwood J."/>
            <person name="MohdZainudin N."/>
            <person name="Xue C."/>
            <person name="Wang R."/>
            <person name="Manning V.A."/>
            <person name="Dhillon B."/>
            <person name="Tu Z.J."/>
            <person name="Steffenson B.J."/>
            <person name="Salamov A."/>
            <person name="Sun H."/>
            <person name="Lowry S."/>
            <person name="LaButti K."/>
            <person name="Han J."/>
            <person name="Copeland A."/>
            <person name="Lindquist E."/>
            <person name="Barry K."/>
            <person name="Schmutz J."/>
            <person name="Baker S.E."/>
            <person name="Ciuffetti L.M."/>
            <person name="Grigoriev I.V."/>
            <person name="Zhong S."/>
            <person name="Turgeon B.G."/>
        </authorList>
    </citation>
    <scope>NUCLEOTIDE SEQUENCE [LARGE SCALE GENOMIC DNA]</scope>
    <source>
        <strain evidence="1 2">FI3</strain>
    </source>
</reference>
<dbReference type="AlphaFoldDB" id="W7E8K0"/>
<dbReference type="OrthoDB" id="3501153at2759"/>